<keyword evidence="1" id="KW-0732">Signal</keyword>
<dbReference type="Proteomes" id="UP001497497">
    <property type="component" value="Unassembled WGS sequence"/>
</dbReference>
<comment type="caution">
    <text evidence="5">The sequence shown here is derived from an EMBL/GenBank/DDBJ whole genome shotgun (WGS) entry which is preliminary data.</text>
</comment>
<evidence type="ECO:0000313" key="5">
    <source>
        <dbReference type="EMBL" id="CAL1531015.1"/>
    </source>
</evidence>
<feature type="domain" description="EMI" evidence="4">
    <location>
        <begin position="84"/>
        <end position="166"/>
    </location>
</feature>
<evidence type="ECO:0000256" key="1">
    <source>
        <dbReference type="ARBA" id="ARBA00022729"/>
    </source>
</evidence>
<keyword evidence="3" id="KW-0472">Membrane</keyword>
<evidence type="ECO:0000256" key="2">
    <source>
        <dbReference type="ARBA" id="ARBA00023157"/>
    </source>
</evidence>
<gene>
    <name evidence="5" type="ORF">GSLYS_00005140001</name>
</gene>
<name>A0AAV2HBE6_LYMST</name>
<keyword evidence="6" id="KW-1185">Reference proteome</keyword>
<keyword evidence="2" id="KW-1015">Disulfide bond</keyword>
<dbReference type="EMBL" id="CAXITT010000080">
    <property type="protein sequence ID" value="CAL1531015.1"/>
    <property type="molecule type" value="Genomic_DNA"/>
</dbReference>
<protein>
    <recommendedName>
        <fullName evidence="4">EMI domain-containing protein</fullName>
    </recommendedName>
</protein>
<keyword evidence="3" id="KW-0812">Transmembrane</keyword>
<reference evidence="5 6" key="1">
    <citation type="submission" date="2024-04" db="EMBL/GenBank/DDBJ databases">
        <authorList>
            <consortium name="Genoscope - CEA"/>
            <person name="William W."/>
        </authorList>
    </citation>
    <scope>NUCLEOTIDE SEQUENCE [LARGE SCALE GENOMIC DNA]</scope>
</reference>
<feature type="transmembrane region" description="Helical" evidence="3">
    <location>
        <begin position="43"/>
        <end position="61"/>
    </location>
</feature>
<organism evidence="5 6">
    <name type="scientific">Lymnaea stagnalis</name>
    <name type="common">Great pond snail</name>
    <name type="synonym">Helix stagnalis</name>
    <dbReference type="NCBI Taxonomy" id="6523"/>
    <lineage>
        <taxon>Eukaryota</taxon>
        <taxon>Metazoa</taxon>
        <taxon>Spiralia</taxon>
        <taxon>Lophotrochozoa</taxon>
        <taxon>Mollusca</taxon>
        <taxon>Gastropoda</taxon>
        <taxon>Heterobranchia</taxon>
        <taxon>Euthyneura</taxon>
        <taxon>Panpulmonata</taxon>
        <taxon>Hygrophila</taxon>
        <taxon>Lymnaeoidea</taxon>
        <taxon>Lymnaeidae</taxon>
        <taxon>Lymnaea</taxon>
    </lineage>
</organism>
<evidence type="ECO:0000256" key="3">
    <source>
        <dbReference type="SAM" id="Phobius"/>
    </source>
</evidence>
<keyword evidence="3" id="KW-1133">Transmembrane helix</keyword>
<proteinExistence type="predicted"/>
<dbReference type="AlphaFoldDB" id="A0AAV2HBE6"/>
<accession>A0AAV2HBE6</accession>
<evidence type="ECO:0000313" key="6">
    <source>
        <dbReference type="Proteomes" id="UP001497497"/>
    </source>
</evidence>
<sequence length="172" mass="19342">MKTSRTMDIGADTSTTDDRLIASLRAVDQRCHRTRKRINAMPGSIRIIATVAVLVAMAAAGTTQGTAAVGAEQPGEETHLQPGMPNVCEYQDVMMVLIRQPCVQAFTRLVKVWKPDCGYTRNWCVGYERRTHYYTTYKERYEPQQVTKYKCCSGWQMNDQGSGCNNSEYGRA</sequence>
<evidence type="ECO:0000259" key="4">
    <source>
        <dbReference type="PROSITE" id="PS51041"/>
    </source>
</evidence>
<dbReference type="PROSITE" id="PS51041">
    <property type="entry name" value="EMI"/>
    <property type="match status" value="1"/>
</dbReference>
<dbReference type="InterPro" id="IPR011489">
    <property type="entry name" value="EMI_domain"/>
</dbReference>